<comment type="pathway">
    <text evidence="11">Metabolic intermediate biosynthesis; 5-phospho-alpha-D-ribose 1-diphosphate biosynthesis; 5-phospho-alpha-D-ribose 1-diphosphate from D-ribose 5-phosphate (route I): step 1/1.</text>
</comment>
<dbReference type="PANTHER" id="PTHR10210:SF32">
    <property type="entry name" value="RIBOSE-PHOSPHATE PYROPHOSPHOKINASE 2"/>
    <property type="match status" value="1"/>
</dbReference>
<dbReference type="CDD" id="cd06223">
    <property type="entry name" value="PRTases_typeI"/>
    <property type="match status" value="1"/>
</dbReference>
<evidence type="ECO:0000259" key="13">
    <source>
        <dbReference type="Pfam" id="PF13793"/>
    </source>
</evidence>
<comment type="subcellular location">
    <subcellularLocation>
        <location evidence="11">Cytoplasm</location>
    </subcellularLocation>
</comment>
<dbReference type="InterPro" id="IPR005946">
    <property type="entry name" value="Rib-P_diPkinase"/>
</dbReference>
<dbReference type="GO" id="GO:0006164">
    <property type="term" value="P:purine nucleotide biosynthetic process"/>
    <property type="evidence" value="ECO:0007669"/>
    <property type="project" value="TreeGrafter"/>
</dbReference>
<keyword evidence="2 11" id="KW-0808">Transferase</keyword>
<evidence type="ECO:0000256" key="9">
    <source>
        <dbReference type="ARBA" id="ARBA00049535"/>
    </source>
</evidence>
<dbReference type="FunFam" id="3.40.50.2020:FF:000074">
    <property type="entry name" value="Ribose-phosphate pyrophosphokinase"/>
    <property type="match status" value="1"/>
</dbReference>
<evidence type="ECO:0000256" key="5">
    <source>
        <dbReference type="ARBA" id="ARBA00022741"/>
    </source>
</evidence>
<keyword evidence="8 11" id="KW-0460">Magnesium</keyword>
<keyword evidence="1 11" id="KW-0963">Cytoplasm</keyword>
<dbReference type="EMBL" id="DTFI01000015">
    <property type="protein sequence ID" value="HGI42872.1"/>
    <property type="molecule type" value="Genomic_DNA"/>
</dbReference>
<comment type="caution">
    <text evidence="14">The sequence shown here is derived from an EMBL/GenBank/DDBJ whole genome shotgun (WGS) entry which is preliminary data.</text>
</comment>
<evidence type="ECO:0000256" key="8">
    <source>
        <dbReference type="ARBA" id="ARBA00022842"/>
    </source>
</evidence>
<dbReference type="SMART" id="SM01400">
    <property type="entry name" value="Pribosyltran_N"/>
    <property type="match status" value="1"/>
</dbReference>
<dbReference type="PANTHER" id="PTHR10210">
    <property type="entry name" value="RIBOSE-PHOSPHATE DIPHOSPHOKINASE FAMILY MEMBER"/>
    <property type="match status" value="1"/>
</dbReference>
<gene>
    <name evidence="11 14" type="primary">prs</name>
    <name evidence="14" type="ORF">ENV17_00605</name>
</gene>
<proteinExistence type="inferred from homology"/>
<feature type="domain" description="Ribose-phosphate pyrophosphokinase N-terminal" evidence="13">
    <location>
        <begin position="74"/>
        <end position="189"/>
    </location>
</feature>
<evidence type="ECO:0000259" key="12">
    <source>
        <dbReference type="Pfam" id="PF00156"/>
    </source>
</evidence>
<name>A0A7C4FE23_THEPE</name>
<dbReference type="InterPro" id="IPR029057">
    <property type="entry name" value="PRTase-like"/>
</dbReference>
<dbReference type="InterPro" id="IPR037514">
    <property type="entry name" value="Rib-P_diPkinase_arc"/>
</dbReference>
<evidence type="ECO:0000256" key="1">
    <source>
        <dbReference type="ARBA" id="ARBA00022490"/>
    </source>
</evidence>
<feature type="binding site" evidence="11">
    <location>
        <position position="288"/>
    </location>
    <ligand>
        <name>D-ribose 5-phosphate</name>
        <dbReference type="ChEBI" id="CHEBI:78346"/>
    </ligand>
</feature>
<feature type="binding site" evidence="11">
    <location>
        <begin position="165"/>
        <end position="166"/>
    </location>
    <ligand>
        <name>ATP</name>
        <dbReference type="ChEBI" id="CHEBI:30616"/>
    </ligand>
</feature>
<comment type="function">
    <text evidence="11">Involved in the biosynthesis of the central metabolite phospho-alpha-D-ribosyl-1-pyrophosphate (PRPP) via the transfer of pyrophosphoryl group from ATP to 1-hydroxyl of ribose-5-phosphate (Rib-5-P).</text>
</comment>
<dbReference type="HAMAP" id="MF_00583_A">
    <property type="entry name" value="RibP_PPkinase_A"/>
    <property type="match status" value="1"/>
</dbReference>
<dbReference type="Pfam" id="PF00156">
    <property type="entry name" value="Pribosyltran"/>
    <property type="match status" value="1"/>
</dbReference>
<feature type="binding site" evidence="11">
    <location>
        <position position="263"/>
    </location>
    <ligand>
        <name>D-ribose 5-phosphate</name>
        <dbReference type="ChEBI" id="CHEBI:78346"/>
    </ligand>
</feature>
<reference evidence="14" key="1">
    <citation type="journal article" date="2020" name="mSystems">
        <title>Genome- and Community-Level Interaction Insights into Carbon Utilization and Element Cycling Functions of Hydrothermarchaeota in Hydrothermal Sediment.</title>
        <authorList>
            <person name="Zhou Z."/>
            <person name="Liu Y."/>
            <person name="Xu W."/>
            <person name="Pan J."/>
            <person name="Luo Z.H."/>
            <person name="Li M."/>
        </authorList>
    </citation>
    <scope>NUCLEOTIDE SEQUENCE [LARGE SCALE GENOMIC DNA]</scope>
    <source>
        <strain evidence="14">SpSt-735</strain>
    </source>
</reference>
<feature type="binding site" evidence="11">
    <location>
        <begin position="107"/>
        <end position="109"/>
    </location>
    <ligand>
        <name>ATP</name>
        <dbReference type="ChEBI" id="CHEBI:30616"/>
    </ligand>
</feature>
<dbReference type="InterPro" id="IPR000836">
    <property type="entry name" value="PRTase_dom"/>
</dbReference>
<feature type="binding site" evidence="11">
    <location>
        <begin position="292"/>
        <end position="296"/>
    </location>
    <ligand>
        <name>D-ribose 5-phosphate</name>
        <dbReference type="ChEBI" id="CHEBI:78346"/>
    </ligand>
</feature>
<comment type="similarity">
    <text evidence="10 11">Belongs to the ribose-phosphate pyrophosphokinase family. Class III (archaeal) subfamily.</text>
</comment>
<feature type="binding site" evidence="11">
    <location>
        <position position="199"/>
    </location>
    <ligand>
        <name>Mg(2+)</name>
        <dbReference type="ChEBI" id="CHEBI:18420"/>
        <label>1</label>
    </ligand>
</feature>
<dbReference type="GO" id="GO:0016301">
    <property type="term" value="F:kinase activity"/>
    <property type="evidence" value="ECO:0007669"/>
    <property type="project" value="UniProtKB-KW"/>
</dbReference>
<dbReference type="UniPathway" id="UPA00087">
    <property type="reaction ID" value="UER00172"/>
</dbReference>
<keyword evidence="7 11" id="KW-0067">ATP-binding</keyword>
<dbReference type="AlphaFoldDB" id="A0A7C4FE23"/>
<evidence type="ECO:0000256" key="3">
    <source>
        <dbReference type="ARBA" id="ARBA00022723"/>
    </source>
</evidence>
<dbReference type="GO" id="GO:0000287">
    <property type="term" value="F:magnesium ion binding"/>
    <property type="evidence" value="ECO:0007669"/>
    <property type="project" value="UniProtKB-UniRule"/>
</dbReference>
<comment type="catalytic activity">
    <reaction evidence="9 11">
        <text>D-ribose 5-phosphate + ATP = 5-phospho-alpha-D-ribose 1-diphosphate + AMP + H(+)</text>
        <dbReference type="Rhea" id="RHEA:15609"/>
        <dbReference type="ChEBI" id="CHEBI:15378"/>
        <dbReference type="ChEBI" id="CHEBI:30616"/>
        <dbReference type="ChEBI" id="CHEBI:58017"/>
        <dbReference type="ChEBI" id="CHEBI:78346"/>
        <dbReference type="ChEBI" id="CHEBI:456215"/>
        <dbReference type="EC" id="2.7.6.1"/>
    </reaction>
</comment>
<evidence type="ECO:0000256" key="11">
    <source>
        <dbReference type="HAMAP-Rule" id="MF_00583"/>
    </source>
</evidence>
<evidence type="ECO:0000313" key="14">
    <source>
        <dbReference type="EMBL" id="HGI42872.1"/>
    </source>
</evidence>
<organism evidence="14">
    <name type="scientific">Thermofilum pendens</name>
    <dbReference type="NCBI Taxonomy" id="2269"/>
    <lineage>
        <taxon>Archaea</taxon>
        <taxon>Thermoproteota</taxon>
        <taxon>Thermoprotei</taxon>
        <taxon>Thermofilales</taxon>
        <taxon>Thermofilaceae</taxon>
        <taxon>Thermofilum</taxon>
    </lineage>
</organism>
<protein>
    <recommendedName>
        <fullName evidence="11">Ribose-phosphate pyrophosphokinase</fullName>
        <shortName evidence="11">RPPK</shortName>
        <ecNumber evidence="11">2.7.6.1</ecNumber>
    </recommendedName>
    <alternativeName>
        <fullName evidence="11">5-phospho-D-ribosyl alpha-1-diphosphate synthase</fullName>
    </alternativeName>
    <alternativeName>
        <fullName evidence="11">Phosphoribosyl diphosphate synthase</fullName>
    </alternativeName>
    <alternativeName>
        <fullName evidence="11">Phosphoribosyl pyrophosphate synthase</fullName>
        <shortName evidence="11">P-Rib-PP synthase</shortName>
        <shortName evidence="11">PRPP synthase</shortName>
        <shortName evidence="11">PRPPase</shortName>
    </alternativeName>
</protein>
<keyword evidence="6 11" id="KW-0418">Kinase</keyword>
<keyword evidence="3 11" id="KW-0479">Metal-binding</keyword>
<keyword evidence="4 11" id="KW-0545">Nucleotide biosynthesis</keyword>
<dbReference type="SUPFAM" id="SSF53271">
    <property type="entry name" value="PRTase-like"/>
    <property type="match status" value="1"/>
</dbReference>
<sequence length="368" mass="39358">MFSGGTTSSYRGNSRLGMVAFPRGRSFTRFSVTASDSKRCTRYFLGPSCPPLPPRPEGRGCGKVYRSPVGVTMMTVYALSSSNGLAARVGRAIGDKVVLLEEKEFPDGESYVRVPQRPEGPAILVASLHPPQDKNFVKLLLALEALSATKPEGLFVVVPYLAYARQDKRFLEGEPISVKVVLKSIEAAGAAGLVVVDAHKPSALSEHLSIPFRNALPSREIAEYFKERLRDPLVLAPDAGALERARSVAEHLGADYDYLVKERDRVTGEVRAQPKSVSVQGRDVLIVDDIISTGGTVALAASTALKQGALRVFAACTHAVMVKGALDLMLSSGVEEVIATDTVPSPVSRITAAPAIVEALKSLFDEAL</sequence>
<feature type="domain" description="Phosphoribosyltransferase" evidence="12">
    <location>
        <begin position="219"/>
        <end position="330"/>
    </location>
</feature>
<evidence type="ECO:0000256" key="4">
    <source>
        <dbReference type="ARBA" id="ARBA00022727"/>
    </source>
</evidence>
<dbReference type="Gene3D" id="3.40.50.2020">
    <property type="match status" value="2"/>
</dbReference>
<feature type="binding site" evidence="11">
    <location>
        <position position="238"/>
    </location>
    <ligand>
        <name>Mg(2+)</name>
        <dbReference type="ChEBI" id="CHEBI:18420"/>
        <label>2</label>
    </ligand>
</feature>
<evidence type="ECO:0000256" key="2">
    <source>
        <dbReference type="ARBA" id="ARBA00022679"/>
    </source>
</evidence>
<dbReference type="GO" id="GO:0006015">
    <property type="term" value="P:5-phosphoribose 1-diphosphate biosynthetic process"/>
    <property type="evidence" value="ECO:0007669"/>
    <property type="project" value="UniProtKB-UniRule"/>
</dbReference>
<keyword evidence="5 11" id="KW-0547">Nucleotide-binding</keyword>
<dbReference type="EC" id="2.7.6.1" evidence="11"/>
<evidence type="ECO:0000256" key="6">
    <source>
        <dbReference type="ARBA" id="ARBA00022777"/>
    </source>
</evidence>
<dbReference type="GO" id="GO:0005524">
    <property type="term" value="F:ATP binding"/>
    <property type="evidence" value="ECO:0007669"/>
    <property type="project" value="UniProtKB-KW"/>
</dbReference>
<dbReference type="Pfam" id="PF13793">
    <property type="entry name" value="Pribosyltran_N"/>
    <property type="match status" value="1"/>
</dbReference>
<dbReference type="NCBIfam" id="TIGR01251">
    <property type="entry name" value="ribP_PPkin"/>
    <property type="match status" value="1"/>
</dbReference>
<accession>A0A7C4FE23</accession>
<evidence type="ECO:0000256" key="10">
    <source>
        <dbReference type="ARBA" id="ARBA00061433"/>
    </source>
</evidence>
<comment type="cofactor">
    <cofactor evidence="11">
        <name>Mg(2+)</name>
        <dbReference type="ChEBI" id="CHEBI:18420"/>
    </cofactor>
    <text evidence="11">Binds 2 Mg(2+) ions per subunit.</text>
</comment>
<dbReference type="GO" id="GO:0004749">
    <property type="term" value="F:ribose phosphate diphosphokinase activity"/>
    <property type="evidence" value="ECO:0007669"/>
    <property type="project" value="UniProtKB-UniRule"/>
</dbReference>
<dbReference type="GO" id="GO:0002189">
    <property type="term" value="C:ribose phosphate diphosphokinase complex"/>
    <property type="evidence" value="ECO:0007669"/>
    <property type="project" value="TreeGrafter"/>
</dbReference>
<evidence type="ECO:0000256" key="7">
    <source>
        <dbReference type="ARBA" id="ARBA00022840"/>
    </source>
</evidence>
<feature type="active site" evidence="11">
    <location>
        <position position="261"/>
    </location>
</feature>
<dbReference type="GO" id="GO:0005737">
    <property type="term" value="C:cytoplasm"/>
    <property type="evidence" value="ECO:0007669"/>
    <property type="project" value="UniProtKB-SubCell"/>
</dbReference>
<dbReference type="InterPro" id="IPR029099">
    <property type="entry name" value="Pribosyltran_N"/>
</dbReference>